<dbReference type="SMART" id="SM00116">
    <property type="entry name" value="CBS"/>
    <property type="match status" value="2"/>
</dbReference>
<feature type="domain" description="CBS" evidence="4">
    <location>
        <begin position="94"/>
        <end position="149"/>
    </location>
</feature>
<proteinExistence type="predicted"/>
<protein>
    <submittedName>
        <fullName evidence="5">CBS domain-containing protein</fullName>
    </submittedName>
</protein>
<dbReference type="SUPFAM" id="SSF54631">
    <property type="entry name" value="CBS-domain pair"/>
    <property type="match status" value="1"/>
</dbReference>
<dbReference type="InterPro" id="IPR046342">
    <property type="entry name" value="CBS_dom_sf"/>
</dbReference>
<evidence type="ECO:0000256" key="2">
    <source>
        <dbReference type="PROSITE-ProRule" id="PRU00703"/>
    </source>
</evidence>
<dbReference type="PANTHER" id="PTHR43080">
    <property type="entry name" value="CBS DOMAIN-CONTAINING PROTEIN CBSX3, MITOCHONDRIAL"/>
    <property type="match status" value="1"/>
</dbReference>
<feature type="domain" description="CBS" evidence="4">
    <location>
        <begin position="7"/>
        <end position="63"/>
    </location>
</feature>
<dbReference type="InterPro" id="IPR007055">
    <property type="entry name" value="BON_dom"/>
</dbReference>
<organism evidence="5 6">
    <name type="scientific">Microvirga puerhi</name>
    <dbReference type="NCBI Taxonomy" id="2876078"/>
    <lineage>
        <taxon>Bacteria</taxon>
        <taxon>Pseudomonadati</taxon>
        <taxon>Pseudomonadota</taxon>
        <taxon>Alphaproteobacteria</taxon>
        <taxon>Hyphomicrobiales</taxon>
        <taxon>Methylobacteriaceae</taxon>
        <taxon>Microvirga</taxon>
    </lineage>
</organism>
<keyword evidence="6" id="KW-1185">Reference proteome</keyword>
<dbReference type="Gene3D" id="3.10.580.10">
    <property type="entry name" value="CBS-domain"/>
    <property type="match status" value="1"/>
</dbReference>
<accession>A0ABS7VVI2</accession>
<dbReference type="RefSeq" id="WP_224315810.1">
    <property type="nucleotide sequence ID" value="NZ_JAIRBM010000026.1"/>
</dbReference>
<dbReference type="PROSITE" id="PS50914">
    <property type="entry name" value="BON"/>
    <property type="match status" value="1"/>
</dbReference>
<dbReference type="Gene3D" id="3.30.1340.30">
    <property type="match status" value="1"/>
</dbReference>
<dbReference type="InterPro" id="IPR000644">
    <property type="entry name" value="CBS_dom"/>
</dbReference>
<reference evidence="5 6" key="1">
    <citation type="submission" date="2021-09" db="EMBL/GenBank/DDBJ databases">
        <title>The complete genome sequence of a new microorganism.</title>
        <authorList>
            <person name="Zi Z."/>
        </authorList>
    </citation>
    <scope>NUCLEOTIDE SEQUENCE [LARGE SCALE GENOMIC DNA]</scope>
    <source>
        <strain evidence="5 6">WGZ8</strain>
    </source>
</reference>
<dbReference type="Pfam" id="PF04972">
    <property type="entry name" value="BON"/>
    <property type="match status" value="1"/>
</dbReference>
<dbReference type="PANTHER" id="PTHR43080:SF26">
    <property type="entry name" value="REGULATORY PROTEIN"/>
    <property type="match status" value="1"/>
</dbReference>
<keyword evidence="1 2" id="KW-0129">CBS domain</keyword>
<feature type="domain" description="BON" evidence="3">
    <location>
        <begin position="156"/>
        <end position="223"/>
    </location>
</feature>
<dbReference type="EMBL" id="JAIRBM010000026">
    <property type="protein sequence ID" value="MBZ6079065.1"/>
    <property type="molecule type" value="Genomic_DNA"/>
</dbReference>
<comment type="caution">
    <text evidence="5">The sequence shown here is derived from an EMBL/GenBank/DDBJ whole genome shotgun (WGS) entry which is preliminary data.</text>
</comment>
<name>A0ABS7VVI2_9HYPH</name>
<evidence type="ECO:0000313" key="5">
    <source>
        <dbReference type="EMBL" id="MBZ6079065.1"/>
    </source>
</evidence>
<dbReference type="PIRSF" id="PIRSF036990">
    <property type="entry name" value="UCP036990_CBS_BON"/>
    <property type="match status" value="1"/>
</dbReference>
<gene>
    <name evidence="5" type="ORF">K9B37_22670</name>
</gene>
<dbReference type="PROSITE" id="PS51371">
    <property type="entry name" value="CBS"/>
    <property type="match status" value="2"/>
</dbReference>
<dbReference type="Proteomes" id="UP000704176">
    <property type="component" value="Unassembled WGS sequence"/>
</dbReference>
<dbReference type="InterPro" id="IPR051257">
    <property type="entry name" value="Diverse_CBS-Domain"/>
</dbReference>
<evidence type="ECO:0000256" key="1">
    <source>
        <dbReference type="ARBA" id="ARBA00023122"/>
    </source>
</evidence>
<sequence length="243" mass="26444">MIVGDVMTTPVISVEPSTTIADAAKLMLADRISGLPVTTRDGTLVGMISEGDLLRRGELGTERKRSSWLEFFGGAGKLADEYVRTHGRKVEQVMSSDPVTTCRDAPLEDVVTAMSRHRIKRLPVLESGKLIGIVTRSDVLRALARTLPTASPDAVADDRIWEAVRAELDKQKWGGRFLRFHVENGVVTLTGTILDERERQAAKVVAENVPGVTKMIDQLVWVDPHSGIVLCLPEASGAPEPAE</sequence>
<evidence type="ECO:0000259" key="4">
    <source>
        <dbReference type="PROSITE" id="PS51371"/>
    </source>
</evidence>
<dbReference type="InterPro" id="IPR017080">
    <property type="entry name" value="UCP036990_CBS_BON"/>
</dbReference>
<dbReference type="CDD" id="cd04586">
    <property type="entry name" value="CBS_pair_BON_assoc"/>
    <property type="match status" value="1"/>
</dbReference>
<evidence type="ECO:0000259" key="3">
    <source>
        <dbReference type="PROSITE" id="PS50914"/>
    </source>
</evidence>
<evidence type="ECO:0000313" key="6">
    <source>
        <dbReference type="Proteomes" id="UP000704176"/>
    </source>
</evidence>
<dbReference type="Pfam" id="PF00571">
    <property type="entry name" value="CBS"/>
    <property type="match status" value="2"/>
</dbReference>